<dbReference type="EMBL" id="AVOT02008311">
    <property type="protein sequence ID" value="MBW0485753.1"/>
    <property type="molecule type" value="Genomic_DNA"/>
</dbReference>
<protein>
    <submittedName>
        <fullName evidence="1">Uncharacterized protein</fullName>
    </submittedName>
</protein>
<dbReference type="AlphaFoldDB" id="A0A9Q3GZ51"/>
<reference evidence="1" key="1">
    <citation type="submission" date="2021-03" db="EMBL/GenBank/DDBJ databases">
        <title>Draft genome sequence of rust myrtle Austropuccinia psidii MF-1, a brazilian biotype.</title>
        <authorList>
            <person name="Quecine M.C."/>
            <person name="Pachon D.M.R."/>
            <person name="Bonatelli M.L."/>
            <person name="Correr F.H."/>
            <person name="Franceschini L.M."/>
            <person name="Leite T.F."/>
            <person name="Margarido G.R.A."/>
            <person name="Almeida C.A."/>
            <person name="Ferrarezi J.A."/>
            <person name="Labate C.A."/>
        </authorList>
    </citation>
    <scope>NUCLEOTIDE SEQUENCE</scope>
    <source>
        <strain evidence="1">MF-1</strain>
    </source>
</reference>
<comment type="caution">
    <text evidence="1">The sequence shown here is derived from an EMBL/GenBank/DDBJ whole genome shotgun (WGS) entry which is preliminary data.</text>
</comment>
<organism evidence="1 2">
    <name type="scientific">Austropuccinia psidii MF-1</name>
    <dbReference type="NCBI Taxonomy" id="1389203"/>
    <lineage>
        <taxon>Eukaryota</taxon>
        <taxon>Fungi</taxon>
        <taxon>Dikarya</taxon>
        <taxon>Basidiomycota</taxon>
        <taxon>Pucciniomycotina</taxon>
        <taxon>Pucciniomycetes</taxon>
        <taxon>Pucciniales</taxon>
        <taxon>Sphaerophragmiaceae</taxon>
        <taxon>Austropuccinia</taxon>
    </lineage>
</organism>
<gene>
    <name evidence="1" type="ORF">O181_025468</name>
</gene>
<accession>A0A9Q3GZ51</accession>
<evidence type="ECO:0000313" key="1">
    <source>
        <dbReference type="EMBL" id="MBW0485753.1"/>
    </source>
</evidence>
<name>A0A9Q3GZ51_9BASI</name>
<evidence type="ECO:0000313" key="2">
    <source>
        <dbReference type="Proteomes" id="UP000765509"/>
    </source>
</evidence>
<sequence>MPVQHPPPSRQTRSQARAQAFLPPAPRVPFDGTPEVPQMRAQLDSVPHLEGEAPYTKEGRGQIRSISFSGLVGGSPRLSRTTFKGPG</sequence>
<keyword evidence="2" id="KW-1185">Reference proteome</keyword>
<dbReference type="Proteomes" id="UP000765509">
    <property type="component" value="Unassembled WGS sequence"/>
</dbReference>
<proteinExistence type="predicted"/>